<reference evidence="7 8" key="1">
    <citation type="submission" date="2024-04" db="EMBL/GenBank/DDBJ databases">
        <authorList>
            <consortium name="Genoscope - CEA"/>
            <person name="William W."/>
        </authorList>
    </citation>
    <scope>NUCLEOTIDE SEQUENCE [LARGE SCALE GENOMIC DNA]</scope>
</reference>
<evidence type="ECO:0000256" key="1">
    <source>
        <dbReference type="ARBA" id="ARBA00022490"/>
    </source>
</evidence>
<comment type="subunit">
    <text evidence="5">Heterodimer of a catalytic subunit and an accessory subunit.</text>
</comment>
<evidence type="ECO:0000256" key="4">
    <source>
        <dbReference type="ARBA" id="ARBA00022833"/>
    </source>
</evidence>
<keyword evidence="4 5" id="KW-0862">Zinc</keyword>
<dbReference type="InterPro" id="IPR050852">
    <property type="entry name" value="Queuine_tRNA-ribosyltrfase"/>
</dbReference>
<dbReference type="HAMAP" id="MF_03043">
    <property type="entry name" value="QTRT2"/>
    <property type="match status" value="1"/>
</dbReference>
<evidence type="ECO:0000256" key="2">
    <source>
        <dbReference type="ARBA" id="ARBA00022694"/>
    </source>
</evidence>
<comment type="function">
    <text evidence="5">Non-catalytic subunit of the queuine tRNA-ribosyltransferase (TGT) that catalyzes the base-exchange of a guanine (G) residue with queuine (Q) at position 34 (anticodon wobble position) in tRNAs with GU(N) anticodons (tRNA-Asp, -Asn, -His and -Tyr), resulting in the hypermodified nucleoside queuosine (7-(((4,5-cis-dihydroxy-2-cyclopenten-1-yl)amino)methyl)-7-deazaguanosine).</text>
</comment>
<feature type="binding site" evidence="5">
    <location>
        <position position="344"/>
    </location>
    <ligand>
        <name>Zn(2+)</name>
        <dbReference type="ChEBI" id="CHEBI:29105"/>
    </ligand>
</feature>
<feature type="binding site" evidence="5">
    <location>
        <position position="342"/>
    </location>
    <ligand>
        <name>Zn(2+)</name>
        <dbReference type="ChEBI" id="CHEBI:29105"/>
    </ligand>
</feature>
<dbReference type="InterPro" id="IPR002616">
    <property type="entry name" value="tRNA_ribo_trans-like"/>
</dbReference>
<dbReference type="Pfam" id="PF01702">
    <property type="entry name" value="TGT"/>
    <property type="match status" value="1"/>
</dbReference>
<evidence type="ECO:0000259" key="6">
    <source>
        <dbReference type="Pfam" id="PF01702"/>
    </source>
</evidence>
<dbReference type="Gene3D" id="3.20.20.105">
    <property type="entry name" value="Queuine tRNA-ribosyltransferase-like"/>
    <property type="match status" value="1"/>
</dbReference>
<dbReference type="NCBIfam" id="TIGR00449">
    <property type="entry name" value="tgt_general"/>
    <property type="match status" value="1"/>
</dbReference>
<gene>
    <name evidence="7" type="ORF">GSLYS_00018891001</name>
</gene>
<dbReference type="EMBL" id="CAXITT010000707">
    <property type="protein sequence ID" value="CAL1545408.1"/>
    <property type="molecule type" value="Genomic_DNA"/>
</dbReference>
<feature type="binding site" evidence="5">
    <location>
        <position position="373"/>
    </location>
    <ligand>
        <name>Zn(2+)</name>
        <dbReference type="ChEBI" id="CHEBI:29105"/>
    </ligand>
</feature>
<protein>
    <recommendedName>
        <fullName evidence="5">Queuine tRNA-ribosyltransferase accessory subunit 2</fullName>
    </recommendedName>
    <alternativeName>
        <fullName evidence="5">Queuine tRNA-ribosyltransferase domain-containing protein 1</fullName>
    </alternativeName>
</protein>
<keyword evidence="3 5" id="KW-0479">Metal-binding</keyword>
<comment type="similarity">
    <text evidence="5">Belongs to the queuine tRNA-ribosyltransferase family. QTRT2 subfamily.</text>
</comment>
<dbReference type="GO" id="GO:0008479">
    <property type="term" value="F:tRNA-guanosine(34) queuine transglycosylase activity"/>
    <property type="evidence" value="ECO:0007669"/>
    <property type="project" value="UniProtKB-UniRule"/>
</dbReference>
<comment type="cofactor">
    <cofactor evidence="5">
        <name>Zn(2+)</name>
        <dbReference type="ChEBI" id="CHEBI:29105"/>
    </cofactor>
    <text evidence="5">Binds 1 zinc ion per subunit.</text>
</comment>
<dbReference type="GO" id="GO:0006400">
    <property type="term" value="P:tRNA modification"/>
    <property type="evidence" value="ECO:0007669"/>
    <property type="project" value="InterPro"/>
</dbReference>
<keyword evidence="2 5" id="KW-0819">tRNA processing</keyword>
<comment type="caution">
    <text evidence="7">The sequence shown here is derived from an EMBL/GenBank/DDBJ whole genome shotgun (WGS) entry which is preliminary data.</text>
</comment>
<dbReference type="InterPro" id="IPR028592">
    <property type="entry name" value="QTRTD1"/>
</dbReference>
<feature type="domain" description="tRNA-guanine(15) transglycosylase-like" evidence="6">
    <location>
        <begin position="15"/>
        <end position="401"/>
    </location>
</feature>
<dbReference type="PANTHER" id="PTHR46064">
    <property type="entry name" value="QUEUINE TRNA-RIBOSYLTRANSFERASE ACCESSORY SUBUNIT 2"/>
    <property type="match status" value="1"/>
</dbReference>
<feature type="binding site" evidence="5">
    <location>
        <position position="347"/>
    </location>
    <ligand>
        <name>Zn(2+)</name>
        <dbReference type="ChEBI" id="CHEBI:29105"/>
    </ligand>
</feature>
<dbReference type="PANTHER" id="PTHR46064:SF1">
    <property type="entry name" value="QUEUINE TRNA-RIBOSYLTRANSFERASE ACCESSORY SUBUNIT 2"/>
    <property type="match status" value="1"/>
</dbReference>
<dbReference type="GO" id="GO:0046872">
    <property type="term" value="F:metal ion binding"/>
    <property type="evidence" value="ECO:0007669"/>
    <property type="project" value="UniProtKB-KW"/>
</dbReference>
<evidence type="ECO:0000313" key="8">
    <source>
        <dbReference type="Proteomes" id="UP001497497"/>
    </source>
</evidence>
<keyword evidence="1 5" id="KW-0963">Cytoplasm</keyword>
<comment type="subcellular location">
    <subcellularLocation>
        <location evidence="5">Cytoplasm</location>
    </subcellularLocation>
</comment>
<evidence type="ECO:0000256" key="3">
    <source>
        <dbReference type="ARBA" id="ARBA00022723"/>
    </source>
</evidence>
<dbReference type="Proteomes" id="UP001497497">
    <property type="component" value="Unassembled WGS sequence"/>
</dbReference>
<proteinExistence type="inferred from homology"/>
<evidence type="ECO:0000256" key="5">
    <source>
        <dbReference type="HAMAP-Rule" id="MF_03043"/>
    </source>
</evidence>
<organism evidence="7 8">
    <name type="scientific">Lymnaea stagnalis</name>
    <name type="common">Great pond snail</name>
    <name type="synonym">Helix stagnalis</name>
    <dbReference type="NCBI Taxonomy" id="6523"/>
    <lineage>
        <taxon>Eukaryota</taxon>
        <taxon>Metazoa</taxon>
        <taxon>Spiralia</taxon>
        <taxon>Lophotrochozoa</taxon>
        <taxon>Mollusca</taxon>
        <taxon>Gastropoda</taxon>
        <taxon>Heterobranchia</taxon>
        <taxon>Euthyneura</taxon>
        <taxon>Panpulmonata</taxon>
        <taxon>Hygrophila</taxon>
        <taxon>Lymnaeoidea</taxon>
        <taxon>Lymnaeidae</taxon>
        <taxon>Lymnaea</taxon>
    </lineage>
</organism>
<sequence length="410" mass="46142">MKMKFCIEKTVAAGGRLGIISQAGLQGNVNLETPLCTLFTKGGSAPHLSIDMLRRVAGVPDIAVMNIGSLADHHESISDFGKGLAEFTAMKKHLIFSTLQDASAAVFPGKNDKSGVAVWGKGGKIKLDTTLYMKIQESFVPDWFQALSDGDTDKECGPKRLTKSVDRTLDFLDEVLEKKEKSEVLKNSSLIGVIEGGYKEWHRKRSATETASRPVDGFLIEGFEKGNSQKDLFSDPDFTKILLFTMQHLPIDKPRIMETVWSPLQVIKAFKCGVDIFSSAYPYTLAEKGFALVCDYNLPPRSQPARLELQNASPKKDESRELYIDLNSPRYFEDFSPLMNGCQCYTCSNFTCSYIHHLLNTKELLAYVLLMMHNFHQYFDFFQHLRQAIKEDKLDELHDSLSLQITPLDR</sequence>
<dbReference type="InterPro" id="IPR036511">
    <property type="entry name" value="TGT-like_sf"/>
</dbReference>
<dbReference type="AlphaFoldDB" id="A0AAV2IKB7"/>
<dbReference type="GO" id="GO:0005737">
    <property type="term" value="C:cytoplasm"/>
    <property type="evidence" value="ECO:0007669"/>
    <property type="project" value="UniProtKB-SubCell"/>
</dbReference>
<dbReference type="SUPFAM" id="SSF51713">
    <property type="entry name" value="tRNA-guanine transglycosylase"/>
    <property type="match status" value="1"/>
</dbReference>
<keyword evidence="8" id="KW-1185">Reference proteome</keyword>
<accession>A0AAV2IKB7</accession>
<evidence type="ECO:0000313" key="7">
    <source>
        <dbReference type="EMBL" id="CAL1545408.1"/>
    </source>
</evidence>
<name>A0AAV2IKB7_LYMST</name>